<feature type="region of interest" description="Disordered" evidence="1">
    <location>
        <begin position="404"/>
        <end position="428"/>
    </location>
</feature>
<dbReference type="EMBL" id="JANUGU010000006">
    <property type="protein sequence ID" value="MCS0659715.1"/>
    <property type="molecule type" value="Genomic_DNA"/>
</dbReference>
<reference evidence="3 4" key="1">
    <citation type="submission" date="2022-08" db="EMBL/GenBank/DDBJ databases">
        <title>Reclassification of Massilia species as members of the genera Telluria, Duganella, Pseudoduganella, Mokoshia gen. nov. and Zemynaea gen. nov. using orthogonal and non-orthogonal genome-based approaches.</title>
        <authorList>
            <person name="Bowman J.P."/>
        </authorList>
    </citation>
    <scope>NUCLEOTIDE SEQUENCE [LARGE SCALE GENOMIC DNA]</scope>
    <source>
        <strain evidence="3 4">JCM 31606</strain>
    </source>
</reference>
<feature type="compositionally biased region" description="Low complexity" evidence="1">
    <location>
        <begin position="407"/>
        <end position="423"/>
    </location>
</feature>
<evidence type="ECO:0000313" key="4">
    <source>
        <dbReference type="Proteomes" id="UP001204621"/>
    </source>
</evidence>
<accession>A0ABT2D0I7</accession>
<evidence type="ECO:0000256" key="2">
    <source>
        <dbReference type="SAM" id="SignalP"/>
    </source>
</evidence>
<organism evidence="3 4">
    <name type="scientific">Massilia terrae</name>
    <dbReference type="NCBI Taxonomy" id="1811224"/>
    <lineage>
        <taxon>Bacteria</taxon>
        <taxon>Pseudomonadati</taxon>
        <taxon>Pseudomonadota</taxon>
        <taxon>Betaproteobacteria</taxon>
        <taxon>Burkholderiales</taxon>
        <taxon>Oxalobacteraceae</taxon>
        <taxon>Telluria group</taxon>
        <taxon>Massilia</taxon>
    </lineage>
</organism>
<gene>
    <name evidence="3" type="ORF">NX778_16715</name>
</gene>
<proteinExistence type="predicted"/>
<evidence type="ECO:0000313" key="3">
    <source>
        <dbReference type="EMBL" id="MCS0659715.1"/>
    </source>
</evidence>
<keyword evidence="4" id="KW-1185">Reference proteome</keyword>
<dbReference type="Proteomes" id="UP001204621">
    <property type="component" value="Unassembled WGS sequence"/>
</dbReference>
<sequence length="455" mass="47861">MSPLKPLALAVSGLFAFSSASAAEVVQKVKPPVSQAYIDLATFTGGAPSPAAGMAGMGGVTGMLGGLFGGGVGAAKNAERGNTFGQTQGQGQGRWMDVTLLTRENPKLKAATQAVPAGSKLAPSLNLQAPELEKPGGDGNMEQVTGMGDNNMPKGKMYLYWGCGAEVRKGQPLVLDLAKMDPAQYSKFFQNRSATQHLPAPAPGRPAWPNKADDRLLPEGASVAGEHAFSGEGLPEGFKFNIDGAHDLMPAVEANRSDSAGGVLFKWKAMPQATGWFVQAMGMRDPAAAGEGEIEMVYWSSSELPDMGMGLINYQPDSAIAKWQKEKVILPASATECVAPKEAVSAMAMLHVIAYGDELNMAYPPRPKDPKVTWEPQWDVKVRRKSVASLMPGMSAMNAAMGGGEAGSAPVAAKQPQQAKAAQDGTNEAVEAVKKSAFDVFKNVLQRKAEEVLSR</sequence>
<name>A0ABT2D0I7_9BURK</name>
<feature type="chain" id="PRO_5045131212" evidence="2">
    <location>
        <begin position="23"/>
        <end position="455"/>
    </location>
</feature>
<feature type="region of interest" description="Disordered" evidence="1">
    <location>
        <begin position="195"/>
        <end position="215"/>
    </location>
</feature>
<evidence type="ECO:0000256" key="1">
    <source>
        <dbReference type="SAM" id="MobiDB-lite"/>
    </source>
</evidence>
<feature type="signal peptide" evidence="2">
    <location>
        <begin position="1"/>
        <end position="22"/>
    </location>
</feature>
<comment type="caution">
    <text evidence="3">The sequence shown here is derived from an EMBL/GenBank/DDBJ whole genome shotgun (WGS) entry which is preliminary data.</text>
</comment>
<keyword evidence="2" id="KW-0732">Signal</keyword>
<dbReference type="RefSeq" id="WP_258812911.1">
    <property type="nucleotide sequence ID" value="NZ_JANUGU010000006.1"/>
</dbReference>
<protein>
    <submittedName>
        <fullName evidence="3">Uncharacterized protein</fullName>
    </submittedName>
</protein>